<evidence type="ECO:0000256" key="2">
    <source>
        <dbReference type="ARBA" id="ARBA00047778"/>
    </source>
</evidence>
<accession>A0A9D1N6I8</accession>
<evidence type="ECO:0000313" key="4">
    <source>
        <dbReference type="EMBL" id="HIU96043.1"/>
    </source>
</evidence>
<dbReference type="GO" id="GO:0035550">
    <property type="term" value="C:urease complex"/>
    <property type="evidence" value="ECO:0007669"/>
    <property type="project" value="InterPro"/>
</dbReference>
<dbReference type="Pfam" id="PF00699">
    <property type="entry name" value="Urease_beta"/>
    <property type="match status" value="1"/>
</dbReference>
<dbReference type="InterPro" id="IPR002019">
    <property type="entry name" value="Urease_beta-like"/>
</dbReference>
<dbReference type="HAMAP" id="MF_01954">
    <property type="entry name" value="Urease_beta"/>
    <property type="match status" value="1"/>
</dbReference>
<dbReference type="PANTHER" id="PTHR33569">
    <property type="entry name" value="UREASE"/>
    <property type="match status" value="1"/>
</dbReference>
<organism evidence="4 5">
    <name type="scientific">Candidatus Allocopromorpha excrementipullorum</name>
    <dbReference type="NCBI Taxonomy" id="2840743"/>
    <lineage>
        <taxon>Bacteria</taxon>
        <taxon>Bacillati</taxon>
        <taxon>Bacillota</taxon>
        <taxon>Clostridia</taxon>
        <taxon>Eubacteriales</taxon>
        <taxon>Eubacteriaceae</taxon>
        <taxon>Eubacteriaceae incertae sedis</taxon>
        <taxon>Candidatus Allocopromorpha</taxon>
    </lineage>
</organism>
<protein>
    <recommendedName>
        <fullName evidence="3">Urease subunit beta</fullName>
        <ecNumber evidence="3">3.5.1.5</ecNumber>
    </recommendedName>
    <alternativeName>
        <fullName evidence="3">Urea amidohydrolase subunit beta</fullName>
    </alternativeName>
</protein>
<name>A0A9D1N6I8_9FIRM</name>
<dbReference type="EMBL" id="DVOB01000110">
    <property type="protein sequence ID" value="HIU96043.1"/>
    <property type="molecule type" value="Genomic_DNA"/>
</dbReference>
<evidence type="ECO:0000313" key="5">
    <source>
        <dbReference type="Proteomes" id="UP000824130"/>
    </source>
</evidence>
<dbReference type="CDD" id="cd00407">
    <property type="entry name" value="Urease_beta"/>
    <property type="match status" value="1"/>
</dbReference>
<keyword evidence="3" id="KW-0963">Cytoplasm</keyword>
<evidence type="ECO:0000256" key="1">
    <source>
        <dbReference type="ARBA" id="ARBA00022801"/>
    </source>
</evidence>
<comment type="similarity">
    <text evidence="3">Belongs to the urease beta subunit family.</text>
</comment>
<keyword evidence="1 3" id="KW-0378">Hydrolase</keyword>
<dbReference type="InterPro" id="IPR050069">
    <property type="entry name" value="Urease_subunit"/>
</dbReference>
<evidence type="ECO:0000256" key="3">
    <source>
        <dbReference type="HAMAP-Rule" id="MF_01954"/>
    </source>
</evidence>
<dbReference type="InterPro" id="IPR036461">
    <property type="entry name" value="Urease_betasu_sf"/>
</dbReference>
<comment type="pathway">
    <text evidence="3">Nitrogen metabolism; urea degradation; CO(2) and NH(3) from urea (urease route): step 1/1.</text>
</comment>
<dbReference type="NCBIfam" id="TIGR00192">
    <property type="entry name" value="urease_beta"/>
    <property type="match status" value="1"/>
</dbReference>
<gene>
    <name evidence="3" type="primary">ureB</name>
    <name evidence="4" type="ORF">IAD25_04940</name>
</gene>
<comment type="subunit">
    <text evidence="3">Heterotrimer of UreA (gamma), UreB (beta) and UreC (alpha) subunits. Three heterotrimers associate to form the active enzyme.</text>
</comment>
<dbReference type="NCBIfam" id="NF009682">
    <property type="entry name" value="PRK13203.1"/>
    <property type="match status" value="1"/>
</dbReference>
<dbReference type="PANTHER" id="PTHR33569:SF1">
    <property type="entry name" value="UREASE"/>
    <property type="match status" value="1"/>
</dbReference>
<dbReference type="GO" id="GO:0009039">
    <property type="term" value="F:urease activity"/>
    <property type="evidence" value="ECO:0007669"/>
    <property type="project" value="UniProtKB-UniRule"/>
</dbReference>
<dbReference type="Proteomes" id="UP000824130">
    <property type="component" value="Unassembled WGS sequence"/>
</dbReference>
<dbReference type="EC" id="3.5.1.5" evidence="3"/>
<proteinExistence type="inferred from homology"/>
<comment type="catalytic activity">
    <reaction evidence="2 3">
        <text>urea + 2 H2O + H(+) = hydrogencarbonate + 2 NH4(+)</text>
        <dbReference type="Rhea" id="RHEA:20557"/>
        <dbReference type="ChEBI" id="CHEBI:15377"/>
        <dbReference type="ChEBI" id="CHEBI:15378"/>
        <dbReference type="ChEBI" id="CHEBI:16199"/>
        <dbReference type="ChEBI" id="CHEBI:17544"/>
        <dbReference type="ChEBI" id="CHEBI:28938"/>
        <dbReference type="EC" id="3.5.1.5"/>
    </reaction>
</comment>
<dbReference type="AlphaFoldDB" id="A0A9D1N6I8"/>
<dbReference type="SUPFAM" id="SSF51278">
    <property type="entry name" value="Urease, beta-subunit"/>
    <property type="match status" value="1"/>
</dbReference>
<reference evidence="4" key="1">
    <citation type="submission" date="2020-10" db="EMBL/GenBank/DDBJ databases">
        <authorList>
            <person name="Gilroy R."/>
        </authorList>
    </citation>
    <scope>NUCLEOTIDE SEQUENCE</scope>
    <source>
        <strain evidence="4">ChiSjej4B22-8349</strain>
    </source>
</reference>
<sequence length="124" mass="13955">MKYQIGEIIFADDPIVVNEGLPTIDLIVSNSGDRTIQVCSHYHFFEANTALRFDREKAFGYRLDIPAGTAIRFEPGEERKVTLVPYKGKENLYGFMGATMGNVHDPEVKKAAIEKMNAILKECE</sequence>
<dbReference type="GO" id="GO:0043419">
    <property type="term" value="P:urea catabolic process"/>
    <property type="evidence" value="ECO:0007669"/>
    <property type="project" value="UniProtKB-UniRule"/>
</dbReference>
<reference evidence="4" key="2">
    <citation type="journal article" date="2021" name="PeerJ">
        <title>Extensive microbial diversity within the chicken gut microbiome revealed by metagenomics and culture.</title>
        <authorList>
            <person name="Gilroy R."/>
            <person name="Ravi A."/>
            <person name="Getino M."/>
            <person name="Pursley I."/>
            <person name="Horton D.L."/>
            <person name="Alikhan N.F."/>
            <person name="Baker D."/>
            <person name="Gharbi K."/>
            <person name="Hall N."/>
            <person name="Watson M."/>
            <person name="Adriaenssens E.M."/>
            <person name="Foster-Nyarko E."/>
            <person name="Jarju S."/>
            <person name="Secka A."/>
            <person name="Antonio M."/>
            <person name="Oren A."/>
            <person name="Chaudhuri R.R."/>
            <person name="La Ragione R."/>
            <person name="Hildebrand F."/>
            <person name="Pallen M.J."/>
        </authorList>
    </citation>
    <scope>NUCLEOTIDE SEQUENCE</scope>
    <source>
        <strain evidence="4">ChiSjej4B22-8349</strain>
    </source>
</reference>
<comment type="subcellular location">
    <subcellularLocation>
        <location evidence="3">Cytoplasm</location>
    </subcellularLocation>
</comment>
<comment type="caution">
    <text evidence="4">The sequence shown here is derived from an EMBL/GenBank/DDBJ whole genome shotgun (WGS) entry which is preliminary data.</text>
</comment>
<dbReference type="Gene3D" id="2.10.150.10">
    <property type="entry name" value="Urease, beta subunit"/>
    <property type="match status" value="1"/>
</dbReference>